<evidence type="ECO:0000313" key="2">
    <source>
        <dbReference type="EMBL" id="CAH0730298.1"/>
    </source>
</evidence>
<sequence length="601" mass="68445">MSPRCKKSKCLKRVPIYIPVHRPCLDSLHLPISRPCALPSFNVHESSYIQPTHPACHGRDQSCSVKICSPNDWIPSHPHVCKLFEINEDINIVGSEIDLEQSEQYKRLEENNLDDEFVQGNPQANSKDKYFEEKNGKVNEEEISSQLHSASTYNQTSNIQDHFAQRQPLPKMPINPAQTKSKTSARRIRNSRDDSRSNVRHVGSTVVPETRCKGIQVTPSSALHETGFFPQNQLNNVSRNKLVSERNGRKPYNDATYSYDNSRETLINRDNFNQPNVNRKDFYNERNGTLNPCCQSKYIQIKQRDLDLLNNRAQTSSLNNNIEYPRQNDVYPEKNCEYDRDERFIRSPQDTYGLGTSRPSANSPKEHIISMNRSPTEYTSAQQLMKASDTKGITTKISPVKSQEFANIQTGFNPVQNESERYTLNGKTYNHERNNSLYLNDLQPNERGSRERALRDIDEDNIAISPNQRQNVFQEKSCCKESAPAQKPVVYSPMMNPEIQKQKLQSKNRVFSETLTSGSRQGKGCCKHGISGLENKFRSGMGQDTSYEHRLDKFSTKNVECACTDKDEGKDQKCTKKTCDRDIGTISCASVACTANQGIYV</sequence>
<evidence type="ECO:0000256" key="1">
    <source>
        <dbReference type="SAM" id="MobiDB-lite"/>
    </source>
</evidence>
<organism evidence="2 3">
    <name type="scientific">Brenthis ino</name>
    <name type="common">lesser marbled fritillary</name>
    <dbReference type="NCBI Taxonomy" id="405034"/>
    <lineage>
        <taxon>Eukaryota</taxon>
        <taxon>Metazoa</taxon>
        <taxon>Ecdysozoa</taxon>
        <taxon>Arthropoda</taxon>
        <taxon>Hexapoda</taxon>
        <taxon>Insecta</taxon>
        <taxon>Pterygota</taxon>
        <taxon>Neoptera</taxon>
        <taxon>Endopterygota</taxon>
        <taxon>Lepidoptera</taxon>
        <taxon>Glossata</taxon>
        <taxon>Ditrysia</taxon>
        <taxon>Papilionoidea</taxon>
        <taxon>Nymphalidae</taxon>
        <taxon>Heliconiinae</taxon>
        <taxon>Argynnini</taxon>
        <taxon>Brenthis</taxon>
    </lineage>
</organism>
<gene>
    <name evidence="2" type="ORF">BINO364_LOCUS15294</name>
</gene>
<dbReference type="EMBL" id="OV170228">
    <property type="protein sequence ID" value="CAH0730298.1"/>
    <property type="molecule type" value="Genomic_DNA"/>
</dbReference>
<feature type="non-terminal residue" evidence="2">
    <location>
        <position position="601"/>
    </location>
</feature>
<feature type="region of interest" description="Disordered" evidence="1">
    <location>
        <begin position="165"/>
        <end position="200"/>
    </location>
</feature>
<feature type="region of interest" description="Disordered" evidence="1">
    <location>
        <begin position="348"/>
        <end position="367"/>
    </location>
</feature>
<reference evidence="2" key="1">
    <citation type="submission" date="2021-12" db="EMBL/GenBank/DDBJ databases">
        <authorList>
            <person name="Martin H S."/>
        </authorList>
    </citation>
    <scope>NUCLEOTIDE SEQUENCE</scope>
</reference>
<dbReference type="AlphaFoldDB" id="A0A8J9VUG1"/>
<dbReference type="OrthoDB" id="6911058at2759"/>
<dbReference type="Proteomes" id="UP000838878">
    <property type="component" value="Chromosome 8"/>
</dbReference>
<proteinExistence type="predicted"/>
<evidence type="ECO:0000313" key="3">
    <source>
        <dbReference type="Proteomes" id="UP000838878"/>
    </source>
</evidence>
<protein>
    <submittedName>
        <fullName evidence="2">Uncharacterized protein</fullName>
    </submittedName>
</protein>
<accession>A0A8J9VUG1</accession>
<keyword evidence="3" id="KW-1185">Reference proteome</keyword>
<name>A0A8J9VUG1_9NEOP</name>